<dbReference type="GO" id="GO:0051539">
    <property type="term" value="F:4 iron, 4 sulfur cluster binding"/>
    <property type="evidence" value="ECO:0007669"/>
    <property type="project" value="UniProtKB-KW"/>
</dbReference>
<dbReference type="EMBL" id="FQZL01000007">
    <property type="protein sequence ID" value="SHI82574.1"/>
    <property type="molecule type" value="Genomic_DNA"/>
</dbReference>
<evidence type="ECO:0000256" key="9">
    <source>
        <dbReference type="ARBA" id="ARBA00022723"/>
    </source>
</evidence>
<evidence type="ECO:0000256" key="7">
    <source>
        <dbReference type="ARBA" id="ARBA00022485"/>
    </source>
</evidence>
<reference evidence="18 19" key="1">
    <citation type="submission" date="2016-11" db="EMBL/GenBank/DDBJ databases">
        <authorList>
            <person name="Jaros S."/>
            <person name="Januszkiewicz K."/>
            <person name="Wedrychowicz H."/>
        </authorList>
    </citation>
    <scope>NUCLEOTIDE SEQUENCE [LARGE SCALE GENOMIC DNA]</scope>
    <source>
        <strain evidence="18 19">DSM 17477</strain>
    </source>
</reference>
<evidence type="ECO:0000256" key="3">
    <source>
        <dbReference type="ARBA" id="ARBA00001966"/>
    </source>
</evidence>
<keyword evidence="12 14" id="KW-0411">Iron-sulfur</keyword>
<keyword evidence="10 15" id="KW-0663">Pyridoxal phosphate</keyword>
<dbReference type="OrthoDB" id="9768064at2"/>
<feature type="modified residue" description="N6-(pyridoxal phosphate)lysine" evidence="15">
    <location>
        <position position="338"/>
    </location>
</feature>
<sequence length="430" mass="49301">MAYFNKIDLWKDVTQAEWDDWKWQVKNRITDVETLKKVINITSQEEDDINAVLEKFRMGITPYYAAHMDKDDHRCPIRMQAVPTIAETFISKSDMVDPLHEDGDSPVPGLTHRYPDRVLLLLTDQCSMYCRHCTRRRFAGQADHAMPMERIEKAIDYIRETPQVRDIVLSGGDALLISDEKLEYIIKKLREIPHVEIIRLGTRTPVVMPQRITDDLCNMLKKYHPIWLNTHYNHPKEITPESKEAIRKLADAGIPLGNQSVLLRGVNDCVFVMKDLVHELVKIRVRPYYIYQCDLSLGISHFRTTVGKGIEIIEGLRGHTSGFAVPTFVVDAPGGGGKIPVMPDYVMSRTTHKLVLRNYEGVITTYTEPAEMEELECQCDVCQGRKTSHLTGVASLLAGEMLNLEPTNLERRNRTEKLHKKSEEKELAKH</sequence>
<dbReference type="PANTHER" id="PTHR30538:SF1">
    <property type="entry name" value="L-LYSINE 2,3-AMINOMUTASE"/>
    <property type="match status" value="1"/>
</dbReference>
<evidence type="ECO:0000259" key="17">
    <source>
        <dbReference type="PROSITE" id="PS51918"/>
    </source>
</evidence>
<dbReference type="Gene3D" id="6.10.140.1170">
    <property type="match status" value="1"/>
</dbReference>
<evidence type="ECO:0000256" key="16">
    <source>
        <dbReference type="SAM" id="MobiDB-lite"/>
    </source>
</evidence>
<evidence type="ECO:0000256" key="14">
    <source>
        <dbReference type="PIRSR" id="PIRSR004911-1"/>
    </source>
</evidence>
<evidence type="ECO:0000256" key="13">
    <source>
        <dbReference type="ARBA" id="ARBA00023235"/>
    </source>
</evidence>
<dbReference type="RefSeq" id="WP_073048431.1">
    <property type="nucleotide sequence ID" value="NZ_FQZL01000007.1"/>
</dbReference>
<dbReference type="PANTHER" id="PTHR30538">
    <property type="entry name" value="LYSINE 2,3-AMINOMUTASE-RELATED"/>
    <property type="match status" value="1"/>
</dbReference>
<feature type="region of interest" description="Disordered" evidence="16">
    <location>
        <begin position="411"/>
        <end position="430"/>
    </location>
</feature>
<dbReference type="FunFam" id="3.20.20.70:FF:000095">
    <property type="entry name" value="Lysine 2,3-aminomutase"/>
    <property type="match status" value="1"/>
</dbReference>
<evidence type="ECO:0000256" key="11">
    <source>
        <dbReference type="ARBA" id="ARBA00023004"/>
    </source>
</evidence>
<keyword evidence="9 14" id="KW-0479">Metal-binding</keyword>
<protein>
    <recommendedName>
        <fullName evidence="6">L-lysine 2,3-aminomutase</fullName>
        <ecNumber evidence="5">5.4.3.2</ecNumber>
    </recommendedName>
</protein>
<evidence type="ECO:0000313" key="19">
    <source>
        <dbReference type="Proteomes" id="UP000184052"/>
    </source>
</evidence>
<dbReference type="InterPro" id="IPR022459">
    <property type="entry name" value="Lysine_aminomutase"/>
</dbReference>
<keyword evidence="8" id="KW-0949">S-adenosyl-L-methionine</keyword>
<dbReference type="NCBIfam" id="TIGR00238">
    <property type="entry name" value="KamA family radical SAM protein"/>
    <property type="match status" value="1"/>
</dbReference>
<feature type="binding site" evidence="14">
    <location>
        <position position="126"/>
    </location>
    <ligand>
        <name>[4Fe-4S] cluster</name>
        <dbReference type="ChEBI" id="CHEBI:49883"/>
        <note>4Fe-4S-S-AdoMet</note>
    </ligand>
</feature>
<dbReference type="PIRSF" id="PIRSF004911">
    <property type="entry name" value="DUF160"/>
    <property type="match status" value="1"/>
</dbReference>
<evidence type="ECO:0000313" key="18">
    <source>
        <dbReference type="EMBL" id="SHI82574.1"/>
    </source>
</evidence>
<dbReference type="PROSITE" id="PS51918">
    <property type="entry name" value="RADICAL_SAM"/>
    <property type="match status" value="1"/>
</dbReference>
<dbReference type="InterPro" id="IPR025895">
    <property type="entry name" value="LAM_C_dom"/>
</dbReference>
<organism evidence="18 19">
    <name type="scientific">Dethiosulfatibacter aminovorans DSM 17477</name>
    <dbReference type="NCBI Taxonomy" id="1121476"/>
    <lineage>
        <taxon>Bacteria</taxon>
        <taxon>Bacillati</taxon>
        <taxon>Bacillota</taxon>
        <taxon>Tissierellia</taxon>
        <taxon>Dethiosulfatibacter</taxon>
    </lineage>
</organism>
<keyword evidence="11" id="KW-0408">Iron</keyword>
<name>A0A1M6EAP6_9FIRM</name>
<dbReference type="NCBIfam" id="TIGR03820">
    <property type="entry name" value="lys_2_3_AblA"/>
    <property type="match status" value="1"/>
</dbReference>
<dbReference type="EC" id="5.4.3.2" evidence="5"/>
<evidence type="ECO:0000256" key="12">
    <source>
        <dbReference type="ARBA" id="ARBA00023014"/>
    </source>
</evidence>
<dbReference type="SFLD" id="SFLDF00283">
    <property type="entry name" value="L-lysine_2_3-aminomutase_(LAM"/>
    <property type="match status" value="1"/>
</dbReference>
<evidence type="ECO:0000256" key="10">
    <source>
        <dbReference type="ARBA" id="ARBA00022898"/>
    </source>
</evidence>
<evidence type="ECO:0000256" key="5">
    <source>
        <dbReference type="ARBA" id="ARBA00012144"/>
    </source>
</evidence>
<dbReference type="SFLD" id="SFLDS00029">
    <property type="entry name" value="Radical_SAM"/>
    <property type="match status" value="1"/>
</dbReference>
<evidence type="ECO:0000256" key="1">
    <source>
        <dbReference type="ARBA" id="ARBA00000911"/>
    </source>
</evidence>
<dbReference type="CDD" id="cd01335">
    <property type="entry name" value="Radical_SAM"/>
    <property type="match status" value="1"/>
</dbReference>
<evidence type="ECO:0000256" key="8">
    <source>
        <dbReference type="ARBA" id="ARBA00022691"/>
    </source>
</evidence>
<proteinExistence type="inferred from homology"/>
<dbReference type="InterPro" id="IPR007197">
    <property type="entry name" value="rSAM"/>
</dbReference>
<keyword evidence="7 14" id="KW-0004">4Fe-4S</keyword>
<evidence type="ECO:0000256" key="4">
    <source>
        <dbReference type="ARBA" id="ARBA00008703"/>
    </source>
</evidence>
<dbReference type="Pfam" id="PF04055">
    <property type="entry name" value="Radical_SAM"/>
    <property type="match status" value="1"/>
</dbReference>
<dbReference type="Gene3D" id="3.20.20.70">
    <property type="entry name" value="Aldolase class I"/>
    <property type="match status" value="1"/>
</dbReference>
<feature type="domain" description="Radical SAM core" evidence="17">
    <location>
        <begin position="112"/>
        <end position="324"/>
    </location>
</feature>
<comment type="similarity">
    <text evidence="4">Belongs to the radical SAM superfamily. KamA family.</text>
</comment>
<comment type="cofactor">
    <cofactor evidence="3">
        <name>[4Fe-4S] cluster</name>
        <dbReference type="ChEBI" id="CHEBI:49883"/>
    </cofactor>
</comment>
<keyword evidence="19" id="KW-1185">Reference proteome</keyword>
<comment type="cofactor">
    <cofactor evidence="2 15">
        <name>pyridoxal 5'-phosphate</name>
        <dbReference type="ChEBI" id="CHEBI:597326"/>
    </cofactor>
</comment>
<dbReference type="STRING" id="1121476.SAMN02745751_01133"/>
<dbReference type="GO" id="GO:0050066">
    <property type="term" value="F:L-lysine 2,3-aminomutase activity"/>
    <property type="evidence" value="ECO:0007669"/>
    <property type="project" value="UniProtKB-EC"/>
</dbReference>
<gene>
    <name evidence="18" type="ORF">SAMN02745751_01133</name>
</gene>
<evidence type="ECO:0000256" key="6">
    <source>
        <dbReference type="ARBA" id="ARBA00022363"/>
    </source>
</evidence>
<feature type="binding site" evidence="14">
    <location>
        <position position="130"/>
    </location>
    <ligand>
        <name>[4Fe-4S] cluster</name>
        <dbReference type="ChEBI" id="CHEBI:49883"/>
        <note>4Fe-4S-S-AdoMet</note>
    </ligand>
</feature>
<dbReference type="SUPFAM" id="SSF102114">
    <property type="entry name" value="Radical SAM enzymes"/>
    <property type="match status" value="1"/>
</dbReference>
<dbReference type="InterPro" id="IPR003739">
    <property type="entry name" value="Lys_aminomutase/Glu_NH3_mut"/>
</dbReference>
<dbReference type="InterPro" id="IPR058240">
    <property type="entry name" value="rSAM_sf"/>
</dbReference>
<dbReference type="Proteomes" id="UP000184052">
    <property type="component" value="Unassembled WGS sequence"/>
</dbReference>
<evidence type="ECO:0000256" key="15">
    <source>
        <dbReference type="PIRSR" id="PIRSR603739-50"/>
    </source>
</evidence>
<dbReference type="InterPro" id="IPR013785">
    <property type="entry name" value="Aldolase_TIM"/>
</dbReference>
<dbReference type="GO" id="GO:0046872">
    <property type="term" value="F:metal ion binding"/>
    <property type="evidence" value="ECO:0007669"/>
    <property type="project" value="UniProtKB-KW"/>
</dbReference>
<keyword evidence="13" id="KW-0413">Isomerase</keyword>
<comment type="catalytic activity">
    <reaction evidence="1">
        <text>L-lysine = (3S)-3,6-diaminohexanoate</text>
        <dbReference type="Rhea" id="RHEA:19177"/>
        <dbReference type="ChEBI" id="CHEBI:32551"/>
        <dbReference type="ChEBI" id="CHEBI:57434"/>
        <dbReference type="EC" id="5.4.3.2"/>
    </reaction>
</comment>
<dbReference type="AlphaFoldDB" id="A0A1M6EAP6"/>
<dbReference type="SFLD" id="SFLDG01070">
    <property type="entry name" value="PLP-dependent"/>
    <property type="match status" value="1"/>
</dbReference>
<accession>A0A1M6EAP6</accession>
<feature type="binding site" evidence="14">
    <location>
        <position position="133"/>
    </location>
    <ligand>
        <name>[4Fe-4S] cluster</name>
        <dbReference type="ChEBI" id="CHEBI:49883"/>
        <note>4Fe-4S-S-AdoMet</note>
    </ligand>
</feature>
<evidence type="ECO:0000256" key="2">
    <source>
        <dbReference type="ARBA" id="ARBA00001933"/>
    </source>
</evidence>
<dbReference type="Gene3D" id="6.20.120.40">
    <property type="match status" value="1"/>
</dbReference>
<dbReference type="Pfam" id="PF12544">
    <property type="entry name" value="LAM_C"/>
    <property type="match status" value="1"/>
</dbReference>